<proteinExistence type="predicted"/>
<organism evidence="1">
    <name type="scientific">Thelazia callipaeda</name>
    <name type="common">Oriental eyeworm</name>
    <name type="synonym">Parasitic nematode</name>
    <dbReference type="NCBI Taxonomy" id="103827"/>
    <lineage>
        <taxon>Eukaryota</taxon>
        <taxon>Metazoa</taxon>
        <taxon>Ecdysozoa</taxon>
        <taxon>Nematoda</taxon>
        <taxon>Chromadorea</taxon>
        <taxon>Rhabditida</taxon>
        <taxon>Spirurina</taxon>
        <taxon>Spiruromorpha</taxon>
        <taxon>Thelazioidea</taxon>
        <taxon>Thelaziidae</taxon>
        <taxon>Thelazia</taxon>
    </lineage>
</organism>
<sequence length="113" mass="13244">LAVIVPYVQTRYNLIENPIIESVLAAQKAILYSEIEKKTRHAKLYKVRRNELASSMWLRFGNIIPQDEARYCQLQDRNMFGAEKGMCQHCRERVKTVDHLATQCEKNVTSRLY</sequence>
<accession>A0A0N5CTT3</accession>
<protein>
    <submittedName>
        <fullName evidence="1">Zf-RVT domain-containing protein</fullName>
    </submittedName>
</protein>
<dbReference type="AlphaFoldDB" id="A0A0N5CTT3"/>
<name>A0A0N5CTT3_THECL</name>
<reference evidence="1" key="1">
    <citation type="submission" date="2017-02" db="UniProtKB">
        <authorList>
            <consortium name="WormBaseParasite"/>
        </authorList>
    </citation>
    <scope>IDENTIFICATION</scope>
</reference>
<dbReference type="WBParaSite" id="TCLT_0000364501-mRNA-1">
    <property type="protein sequence ID" value="TCLT_0000364501-mRNA-1"/>
    <property type="gene ID" value="TCLT_0000364501"/>
</dbReference>
<evidence type="ECO:0000313" key="1">
    <source>
        <dbReference type="WBParaSite" id="TCLT_0000364501-mRNA-1"/>
    </source>
</evidence>